<dbReference type="OrthoDB" id="426386at2759"/>
<dbReference type="Proteomes" id="UP000225706">
    <property type="component" value="Unassembled WGS sequence"/>
</dbReference>
<comment type="caution">
    <text evidence="2">The sequence shown here is derived from an EMBL/GenBank/DDBJ whole genome shotgun (WGS) entry which is preliminary data.</text>
</comment>
<evidence type="ECO:0000313" key="2">
    <source>
        <dbReference type="EMBL" id="PFX28837.1"/>
    </source>
</evidence>
<name>A0A2B4SJX7_STYPI</name>
<dbReference type="InterPro" id="IPR045866">
    <property type="entry name" value="FAM210A/B-like"/>
</dbReference>
<dbReference type="InterPro" id="IPR009688">
    <property type="entry name" value="FAM210A/B-like_dom"/>
</dbReference>
<dbReference type="PANTHER" id="PTHR21377">
    <property type="entry name" value="PROTEIN FAM210B, MITOCHONDRIAL"/>
    <property type="match status" value="1"/>
</dbReference>
<feature type="domain" description="DUF1279" evidence="1">
    <location>
        <begin position="58"/>
        <end position="144"/>
    </location>
</feature>
<dbReference type="PANTHER" id="PTHR21377:SF0">
    <property type="entry name" value="PROTEIN FAM210B, MITOCHONDRIAL"/>
    <property type="match status" value="1"/>
</dbReference>
<dbReference type="Pfam" id="PF06916">
    <property type="entry name" value="FAM210A-B_dom"/>
    <property type="match status" value="1"/>
</dbReference>
<accession>A0A2B4SJX7</accession>
<reference evidence="3" key="1">
    <citation type="journal article" date="2017" name="bioRxiv">
        <title>Comparative analysis of the genomes of Stylophora pistillata and Acropora digitifera provides evidence for extensive differences between species of corals.</title>
        <authorList>
            <person name="Voolstra C.R."/>
            <person name="Li Y."/>
            <person name="Liew Y.J."/>
            <person name="Baumgarten S."/>
            <person name="Zoccola D."/>
            <person name="Flot J.-F."/>
            <person name="Tambutte S."/>
            <person name="Allemand D."/>
            <person name="Aranda M."/>
        </authorList>
    </citation>
    <scope>NUCLEOTIDE SEQUENCE [LARGE SCALE GENOMIC DNA]</scope>
</reference>
<sequence>MGNATLTRFQSPAQSGHSLWLRFGRPLHTSAFREADKPAAESTTEKEKGGENVPLRDRLKSVVAEYGTTAVVFHVTISLTSLGLCYIAVKSGIDVQAALQFIGVSSSVADSSVATEASTFVMAYAFHKVFAPLRMFMTISCTPLIVRKLRKMGFLKEPLRQ</sequence>
<dbReference type="AlphaFoldDB" id="A0A2B4SJX7"/>
<dbReference type="STRING" id="50429.A0A2B4SJX7"/>
<dbReference type="GO" id="GO:0005739">
    <property type="term" value="C:mitochondrion"/>
    <property type="evidence" value="ECO:0007669"/>
    <property type="project" value="TreeGrafter"/>
</dbReference>
<dbReference type="EMBL" id="LSMT01000076">
    <property type="protein sequence ID" value="PFX28837.1"/>
    <property type="molecule type" value="Genomic_DNA"/>
</dbReference>
<evidence type="ECO:0000259" key="1">
    <source>
        <dbReference type="Pfam" id="PF06916"/>
    </source>
</evidence>
<protein>
    <submittedName>
        <fullName evidence="2">Protein FAM210B</fullName>
    </submittedName>
</protein>
<organism evidence="2 3">
    <name type="scientific">Stylophora pistillata</name>
    <name type="common">Smooth cauliflower coral</name>
    <dbReference type="NCBI Taxonomy" id="50429"/>
    <lineage>
        <taxon>Eukaryota</taxon>
        <taxon>Metazoa</taxon>
        <taxon>Cnidaria</taxon>
        <taxon>Anthozoa</taxon>
        <taxon>Hexacorallia</taxon>
        <taxon>Scleractinia</taxon>
        <taxon>Astrocoeniina</taxon>
        <taxon>Pocilloporidae</taxon>
        <taxon>Stylophora</taxon>
    </lineage>
</organism>
<keyword evidence="3" id="KW-1185">Reference proteome</keyword>
<proteinExistence type="predicted"/>
<gene>
    <name evidence="2" type="primary">FAM210B</name>
    <name evidence="2" type="ORF">AWC38_SpisGene6408</name>
</gene>
<evidence type="ECO:0000313" key="3">
    <source>
        <dbReference type="Proteomes" id="UP000225706"/>
    </source>
</evidence>